<dbReference type="KEGG" id="kfv:AS188_15120"/>
<dbReference type="EMBL" id="BJZR01000037">
    <property type="protein sequence ID" value="GEO92275.1"/>
    <property type="molecule type" value="Genomic_DNA"/>
</dbReference>
<reference evidence="5 7" key="2">
    <citation type="submission" date="2019-07" db="EMBL/GenBank/DDBJ databases">
        <title>Whole genome shotgun sequence of Kocuria flava NBRC 107626.</title>
        <authorList>
            <person name="Hosoyama A."/>
            <person name="Uohara A."/>
            <person name="Ohji S."/>
            <person name="Ichikawa N."/>
        </authorList>
    </citation>
    <scope>NUCLEOTIDE SEQUENCE [LARGE SCALE GENOMIC DNA]</scope>
    <source>
        <strain evidence="5 7">NBRC 107626</strain>
    </source>
</reference>
<feature type="transmembrane region" description="Helical" evidence="2">
    <location>
        <begin position="523"/>
        <end position="544"/>
    </location>
</feature>
<evidence type="ECO:0000313" key="6">
    <source>
        <dbReference type="Proteomes" id="UP000057181"/>
    </source>
</evidence>
<dbReference type="InterPro" id="IPR050154">
    <property type="entry name" value="UbiB_kinase"/>
</dbReference>
<name>A0A0U3HTC3_9MICC</name>
<protein>
    <submittedName>
        <fullName evidence="4">ABC transporter</fullName>
    </submittedName>
</protein>
<evidence type="ECO:0000313" key="4">
    <source>
        <dbReference type="EMBL" id="ALU40854.1"/>
    </source>
</evidence>
<evidence type="ECO:0000256" key="1">
    <source>
        <dbReference type="ARBA" id="ARBA00009670"/>
    </source>
</evidence>
<evidence type="ECO:0000313" key="7">
    <source>
        <dbReference type="Proteomes" id="UP000321155"/>
    </source>
</evidence>
<dbReference type="PANTHER" id="PTHR10566:SF113">
    <property type="entry name" value="PROTEIN ACTIVITY OF BC1 COMPLEX KINASE 7, CHLOROPLASTIC"/>
    <property type="match status" value="1"/>
</dbReference>
<gene>
    <name evidence="4" type="ORF">AS188_15120</name>
    <name evidence="5" type="ORF">KFL01_15810</name>
</gene>
<dbReference type="CDD" id="cd05121">
    <property type="entry name" value="ABC1_ADCK3-like"/>
    <property type="match status" value="1"/>
</dbReference>
<accession>A0A0U3HTC3</accession>
<dbReference type="PANTHER" id="PTHR10566">
    <property type="entry name" value="CHAPERONE-ACTIVITY OF BC1 COMPLEX CABC1 -RELATED"/>
    <property type="match status" value="1"/>
</dbReference>
<sequence length="554" mass="60494">MTDHRVERYRQITEILARHGLGFLVGAAGLQRWVPFERGLLGHDQRAEPYTNPEHLRLALEQLGPVFVKLGQVLSTRPDLLPEPYRQQLSLLQDSTPPVPGRIITEVIAGELGAAPSEVFAAFDEDPLATASLGQAHAARLADGTEVVVKVRRPGVTAQVREDLEILQNVAARASRQWAAAADYDLTGIAEEFAATLRAELDYLTEGRNTERFAANFADNDDIHVPRVFWETTTSRVLTLERMHGLKINDLTGLDAAGIDRAALAARATGAVAQMVFRDGFFHADPHPGNLFVEPDGRIGLIDFGMVGTIDEQLRDRLGALLLALVRQNPRRIAAALAELATSRHRVDLPALARDLGPVVALYAGRALGEVQVGELIKVVLAVLRRHHLQLPREFSLLLKMLLMAEGMGTMLDPRFQLGVVLRPYAHGLLLERYSPSAVAGRLSQTGTGFLDLAAELPDQVRRVHAMLEAGGPELHLRTAELDPLVDRIESAAQRLGLTILAAAFVRGLGDVAATDPARRRAWQLPLLSTGLGATGSLGAYLAWSAHRTRRRRP</sequence>
<dbReference type="STRING" id="446860.AS188_15120"/>
<dbReference type="SUPFAM" id="SSF56112">
    <property type="entry name" value="Protein kinase-like (PK-like)"/>
    <property type="match status" value="1"/>
</dbReference>
<reference evidence="4 6" key="1">
    <citation type="submission" date="2015-11" db="EMBL/GenBank/DDBJ databases">
        <title>Complete Genome Sequence of Kocuria flava strain HO-9041.</title>
        <authorList>
            <person name="Zhou M."/>
            <person name="Dai J."/>
        </authorList>
    </citation>
    <scope>NUCLEOTIDE SEQUENCE [LARGE SCALE GENOMIC DNA]</scope>
    <source>
        <strain evidence="4 6">HO-9041</strain>
    </source>
</reference>
<dbReference type="InterPro" id="IPR004147">
    <property type="entry name" value="ABC1_dom"/>
</dbReference>
<keyword evidence="2" id="KW-1133">Transmembrane helix</keyword>
<keyword evidence="2" id="KW-0812">Transmembrane</keyword>
<evidence type="ECO:0000256" key="2">
    <source>
        <dbReference type="SAM" id="Phobius"/>
    </source>
</evidence>
<dbReference type="EMBL" id="CP013254">
    <property type="protein sequence ID" value="ALU40854.1"/>
    <property type="molecule type" value="Genomic_DNA"/>
</dbReference>
<dbReference type="AlphaFoldDB" id="A0A0U3HTC3"/>
<keyword evidence="2" id="KW-0472">Membrane</keyword>
<dbReference type="Proteomes" id="UP000057181">
    <property type="component" value="Chromosome"/>
</dbReference>
<evidence type="ECO:0000259" key="3">
    <source>
        <dbReference type="Pfam" id="PF03109"/>
    </source>
</evidence>
<keyword evidence="7" id="KW-1185">Reference proteome</keyword>
<proteinExistence type="inferred from homology"/>
<dbReference type="Pfam" id="PF03109">
    <property type="entry name" value="ABC1"/>
    <property type="match status" value="1"/>
</dbReference>
<dbReference type="RefSeq" id="WP_058859533.1">
    <property type="nucleotide sequence ID" value="NZ_BJZR01000037.1"/>
</dbReference>
<evidence type="ECO:0000313" key="5">
    <source>
        <dbReference type="EMBL" id="GEO92275.1"/>
    </source>
</evidence>
<dbReference type="InterPro" id="IPR011009">
    <property type="entry name" value="Kinase-like_dom_sf"/>
</dbReference>
<organism evidence="4 6">
    <name type="scientific">Kocuria flava</name>
    <dbReference type="NCBI Taxonomy" id="446860"/>
    <lineage>
        <taxon>Bacteria</taxon>
        <taxon>Bacillati</taxon>
        <taxon>Actinomycetota</taxon>
        <taxon>Actinomycetes</taxon>
        <taxon>Micrococcales</taxon>
        <taxon>Micrococcaceae</taxon>
        <taxon>Kocuria</taxon>
    </lineage>
</organism>
<dbReference type="Proteomes" id="UP000321155">
    <property type="component" value="Unassembled WGS sequence"/>
</dbReference>
<dbReference type="OrthoDB" id="9795390at2"/>
<comment type="similarity">
    <text evidence="1">Belongs to the protein kinase superfamily. ADCK protein kinase family.</text>
</comment>
<feature type="domain" description="ABC1 atypical kinase-like" evidence="3">
    <location>
        <begin position="92"/>
        <end position="335"/>
    </location>
</feature>